<dbReference type="EMBL" id="SACP01000042">
    <property type="protein sequence ID" value="RVU13800.1"/>
    <property type="molecule type" value="Genomic_DNA"/>
</dbReference>
<sequence>MVMVCAKCAKRQGVGAKAVRRGLKQGAKRLRGGGRLRVVEVGCLGLCPKRSLTLASGASLRDGRLLVFDPAAEPAAMLAALLPGRVADAP</sequence>
<dbReference type="CDD" id="cd02980">
    <property type="entry name" value="TRX_Fd_family"/>
    <property type="match status" value="1"/>
</dbReference>
<gene>
    <name evidence="1" type="ORF">EOE48_26255</name>
</gene>
<organism evidence="1 2">
    <name type="scientific">Methylobacterium oryzihabitans</name>
    <dbReference type="NCBI Taxonomy" id="2499852"/>
    <lineage>
        <taxon>Bacteria</taxon>
        <taxon>Pseudomonadati</taxon>
        <taxon>Pseudomonadota</taxon>
        <taxon>Alphaproteobacteria</taxon>
        <taxon>Hyphomicrobiales</taxon>
        <taxon>Methylobacteriaceae</taxon>
        <taxon>Methylobacterium</taxon>
    </lineage>
</organism>
<reference evidence="1 2" key="1">
    <citation type="submission" date="2019-01" db="EMBL/GenBank/DDBJ databases">
        <authorList>
            <person name="Chen W.-M."/>
        </authorList>
    </citation>
    <scope>NUCLEOTIDE SEQUENCE [LARGE SCALE GENOMIC DNA]</scope>
    <source>
        <strain evidence="1 2">TER-1</strain>
    </source>
</reference>
<keyword evidence="2" id="KW-1185">Reference proteome</keyword>
<dbReference type="AlphaFoldDB" id="A0A437NUV8"/>
<comment type="caution">
    <text evidence="1">The sequence shown here is derived from an EMBL/GenBank/DDBJ whole genome shotgun (WGS) entry which is preliminary data.</text>
</comment>
<protein>
    <submittedName>
        <fullName evidence="1">(2Fe-2S) ferredoxin domain-containing protein</fullName>
    </submittedName>
</protein>
<proteinExistence type="predicted"/>
<dbReference type="Proteomes" id="UP000286997">
    <property type="component" value="Unassembled WGS sequence"/>
</dbReference>
<accession>A0A437NUV8</accession>
<evidence type="ECO:0000313" key="1">
    <source>
        <dbReference type="EMBL" id="RVU13800.1"/>
    </source>
</evidence>
<name>A0A437NUV8_9HYPH</name>
<evidence type="ECO:0000313" key="2">
    <source>
        <dbReference type="Proteomes" id="UP000286997"/>
    </source>
</evidence>